<organism evidence="2 3">
    <name type="scientific">Vigna angularis var. angularis</name>
    <dbReference type="NCBI Taxonomy" id="157739"/>
    <lineage>
        <taxon>Eukaryota</taxon>
        <taxon>Viridiplantae</taxon>
        <taxon>Streptophyta</taxon>
        <taxon>Embryophyta</taxon>
        <taxon>Tracheophyta</taxon>
        <taxon>Spermatophyta</taxon>
        <taxon>Magnoliopsida</taxon>
        <taxon>eudicotyledons</taxon>
        <taxon>Gunneridae</taxon>
        <taxon>Pentapetalae</taxon>
        <taxon>rosids</taxon>
        <taxon>fabids</taxon>
        <taxon>Fabales</taxon>
        <taxon>Fabaceae</taxon>
        <taxon>Papilionoideae</taxon>
        <taxon>50 kb inversion clade</taxon>
        <taxon>NPAAA clade</taxon>
        <taxon>indigoferoid/millettioid clade</taxon>
        <taxon>Phaseoleae</taxon>
        <taxon>Vigna</taxon>
    </lineage>
</organism>
<keyword evidence="1" id="KW-1133">Transmembrane helix</keyword>
<feature type="transmembrane region" description="Helical" evidence="1">
    <location>
        <begin position="158"/>
        <end position="176"/>
    </location>
</feature>
<reference evidence="2 3" key="1">
    <citation type="journal article" date="2015" name="Sci. Rep.">
        <title>The power of single molecule real-time sequencing technology in the de novo assembly of a eukaryotic genome.</title>
        <authorList>
            <person name="Sakai H."/>
            <person name="Naito K."/>
            <person name="Ogiso-Tanaka E."/>
            <person name="Takahashi Y."/>
            <person name="Iseki K."/>
            <person name="Muto C."/>
            <person name="Satou K."/>
            <person name="Teruya K."/>
            <person name="Shiroma A."/>
            <person name="Shimoji M."/>
            <person name="Hirano T."/>
            <person name="Itoh T."/>
            <person name="Kaga A."/>
            <person name="Tomooka N."/>
        </authorList>
    </citation>
    <scope>NUCLEOTIDE SEQUENCE [LARGE SCALE GENOMIC DNA]</scope>
    <source>
        <strain evidence="3">cv. Shumari</strain>
    </source>
</reference>
<evidence type="ECO:0000256" key="1">
    <source>
        <dbReference type="SAM" id="Phobius"/>
    </source>
</evidence>
<proteinExistence type="predicted"/>
<dbReference type="EMBL" id="AP015039">
    <property type="protein sequence ID" value="BAT91128.1"/>
    <property type="molecule type" value="Genomic_DNA"/>
</dbReference>
<keyword evidence="1" id="KW-0472">Membrane</keyword>
<accession>A0A0S3SE76</accession>
<name>A0A0S3SE76_PHAAN</name>
<keyword evidence="3" id="KW-1185">Reference proteome</keyword>
<dbReference type="Proteomes" id="UP000291084">
    <property type="component" value="Chromosome 6"/>
</dbReference>
<sequence>MLSSHQMQYPSGGFISNNKLPQSLIIGKALKKGQKTCTHCKPKSNLALRYSLRMRRRWGNRRPFGVMEKVLWRKFWKRWKWLEWRKKWMWMWLEWRKKGMLWWAWLLWNRWGERLNRWWNRRLDLWWLWRAWLWWFWMRRLLWGTWFWWKRRLNLWRAWLWWFWMRRLLWGTWFWWFWMRRLLWRGWFWWFWRGWWRLSRRRRFNRRRSIYRRRSIHRWRMFMENLWWKRWKYYWRDGDGWMRRKLRNERVVLPEESRSACL</sequence>
<feature type="transmembrane region" description="Helical" evidence="1">
    <location>
        <begin position="128"/>
        <end position="149"/>
    </location>
</feature>
<evidence type="ECO:0000313" key="2">
    <source>
        <dbReference type="EMBL" id="BAT91128.1"/>
    </source>
</evidence>
<keyword evidence="1" id="KW-0812">Transmembrane</keyword>
<dbReference type="AlphaFoldDB" id="A0A0S3SE76"/>
<evidence type="ECO:0000313" key="3">
    <source>
        <dbReference type="Proteomes" id="UP000291084"/>
    </source>
</evidence>
<gene>
    <name evidence="2" type="primary">Vigan.06G243600</name>
    <name evidence="2" type="ORF">VIGAN_06243600</name>
</gene>
<protein>
    <submittedName>
        <fullName evidence="2">Uncharacterized protein</fullName>
    </submittedName>
</protein>